<evidence type="ECO:0000313" key="2">
    <source>
        <dbReference type="EMBL" id="OSS52263.1"/>
    </source>
</evidence>
<evidence type="ECO:0000313" key="3">
    <source>
        <dbReference type="Proteomes" id="UP000193240"/>
    </source>
</evidence>
<feature type="transmembrane region" description="Helical" evidence="1">
    <location>
        <begin position="20"/>
        <end position="44"/>
    </location>
</feature>
<feature type="transmembrane region" description="Helical" evidence="1">
    <location>
        <begin position="51"/>
        <end position="73"/>
    </location>
</feature>
<protein>
    <recommendedName>
        <fullName evidence="4">MARVEL domain-containing protein</fullName>
    </recommendedName>
</protein>
<name>A0A1Y2M844_EPING</name>
<dbReference type="OMA" id="KISYTHW"/>
<dbReference type="Proteomes" id="UP000193240">
    <property type="component" value="Unassembled WGS sequence"/>
</dbReference>
<dbReference type="EMBL" id="KZ107839">
    <property type="protein sequence ID" value="OSS52263.1"/>
    <property type="molecule type" value="Genomic_DNA"/>
</dbReference>
<gene>
    <name evidence="2" type="ORF">B5807_02303</name>
</gene>
<keyword evidence="3" id="KW-1185">Reference proteome</keyword>
<accession>A0A1Y2M844</accession>
<dbReference type="InParanoid" id="A0A1Y2M844"/>
<evidence type="ECO:0000256" key="1">
    <source>
        <dbReference type="SAM" id="Phobius"/>
    </source>
</evidence>
<keyword evidence="1" id="KW-0812">Transmembrane</keyword>
<organism evidence="2 3">
    <name type="scientific">Epicoccum nigrum</name>
    <name type="common">Soil fungus</name>
    <name type="synonym">Epicoccum purpurascens</name>
    <dbReference type="NCBI Taxonomy" id="105696"/>
    <lineage>
        <taxon>Eukaryota</taxon>
        <taxon>Fungi</taxon>
        <taxon>Dikarya</taxon>
        <taxon>Ascomycota</taxon>
        <taxon>Pezizomycotina</taxon>
        <taxon>Dothideomycetes</taxon>
        <taxon>Pleosporomycetidae</taxon>
        <taxon>Pleosporales</taxon>
        <taxon>Pleosporineae</taxon>
        <taxon>Didymellaceae</taxon>
        <taxon>Epicoccum</taxon>
    </lineage>
</organism>
<reference evidence="2 3" key="1">
    <citation type="journal article" date="2017" name="Genome Announc.">
        <title>Genome sequence of the saprophytic ascomycete Epicoccum nigrum ICMP 19927 strain isolated from New Zealand.</title>
        <authorList>
            <person name="Fokin M."/>
            <person name="Fleetwood D."/>
            <person name="Weir B.S."/>
            <person name="Villas-Boas S.G."/>
        </authorList>
    </citation>
    <scope>NUCLEOTIDE SEQUENCE [LARGE SCALE GENOMIC DNA]</scope>
    <source>
        <strain evidence="2 3">ICMP 19927</strain>
    </source>
</reference>
<sequence length="201" mass="21768">MPVPTYGALPLSKMFLLVRILQALCMIIVIGICSNFVQMIVVTGAETPKEFVGTLATCCVATLYIIVSVGYYWSFANLGLLVMAAVDSLLLIAFIVCAVTLGRPMSYLNCYVIGKSSYEVDAANAYAFVASATQNMKEWSQPGSTVWNWAGATKTNCFQGKTIWGLSIALCILFTTSCALLPTLWYKNKKATPAPKSVEEA</sequence>
<dbReference type="OrthoDB" id="5366688at2759"/>
<feature type="transmembrane region" description="Helical" evidence="1">
    <location>
        <begin position="163"/>
        <end position="186"/>
    </location>
</feature>
<evidence type="ECO:0008006" key="4">
    <source>
        <dbReference type="Google" id="ProtNLM"/>
    </source>
</evidence>
<keyword evidence="1" id="KW-1133">Transmembrane helix</keyword>
<proteinExistence type="predicted"/>
<feature type="transmembrane region" description="Helical" evidence="1">
    <location>
        <begin position="79"/>
        <end position="101"/>
    </location>
</feature>
<dbReference type="AlphaFoldDB" id="A0A1Y2M844"/>
<keyword evidence="1" id="KW-0472">Membrane</keyword>